<dbReference type="PANTHER" id="PTHR33362:SF7">
    <property type="entry name" value="SLL1103 PROTEIN"/>
    <property type="match status" value="1"/>
</dbReference>
<dbReference type="Pfam" id="PF06808">
    <property type="entry name" value="DctM"/>
    <property type="match status" value="1"/>
</dbReference>
<comment type="subunit">
    <text evidence="7">The complex comprises the extracytoplasmic solute receptor protein and the two transmembrane proteins.</text>
</comment>
<evidence type="ECO:0000256" key="5">
    <source>
        <dbReference type="ARBA" id="ARBA00022989"/>
    </source>
</evidence>
<evidence type="ECO:0000313" key="9">
    <source>
        <dbReference type="EMBL" id="SOD96945.1"/>
    </source>
</evidence>
<dbReference type="PANTHER" id="PTHR33362">
    <property type="entry name" value="SIALIC ACID TRAP TRANSPORTER PERMEASE PROTEIN SIAT-RELATED"/>
    <property type="match status" value="1"/>
</dbReference>
<name>A0A286GN18_9PROT</name>
<keyword evidence="7" id="KW-0813">Transport</keyword>
<feature type="transmembrane region" description="Helical" evidence="7">
    <location>
        <begin position="60"/>
        <end position="82"/>
    </location>
</feature>
<dbReference type="PIRSF" id="PIRSF006066">
    <property type="entry name" value="HI0050"/>
    <property type="match status" value="1"/>
</dbReference>
<evidence type="ECO:0000259" key="8">
    <source>
        <dbReference type="Pfam" id="PF06808"/>
    </source>
</evidence>
<evidence type="ECO:0000256" key="1">
    <source>
        <dbReference type="ARBA" id="ARBA00004429"/>
    </source>
</evidence>
<dbReference type="InterPro" id="IPR004681">
    <property type="entry name" value="TRAP_DctM"/>
</dbReference>
<evidence type="ECO:0000256" key="4">
    <source>
        <dbReference type="ARBA" id="ARBA00022692"/>
    </source>
</evidence>
<keyword evidence="4 7" id="KW-0812">Transmembrane</keyword>
<dbReference type="AlphaFoldDB" id="A0A286GN18"/>
<gene>
    <name evidence="9" type="ORF">SAMN05421508_106174</name>
</gene>
<dbReference type="EMBL" id="OCNJ01000006">
    <property type="protein sequence ID" value="SOD96945.1"/>
    <property type="molecule type" value="Genomic_DNA"/>
</dbReference>
<feature type="transmembrane region" description="Helical" evidence="7">
    <location>
        <begin position="148"/>
        <end position="175"/>
    </location>
</feature>
<keyword evidence="3 7" id="KW-0997">Cell inner membrane</keyword>
<feature type="transmembrane region" description="Helical" evidence="7">
    <location>
        <begin position="412"/>
        <end position="433"/>
    </location>
</feature>
<reference evidence="9 10" key="1">
    <citation type="submission" date="2017-09" db="EMBL/GenBank/DDBJ databases">
        <authorList>
            <person name="Ehlers B."/>
            <person name="Leendertz F.H."/>
        </authorList>
    </citation>
    <scope>NUCLEOTIDE SEQUENCE [LARGE SCALE GENOMIC DNA]</scope>
    <source>
        <strain evidence="9 10">USBA 140</strain>
    </source>
</reference>
<accession>A0A286GN18</accession>
<protein>
    <recommendedName>
        <fullName evidence="7">TRAP transporter large permease protein</fullName>
    </recommendedName>
</protein>
<dbReference type="Proteomes" id="UP000219621">
    <property type="component" value="Unassembled WGS sequence"/>
</dbReference>
<sequence>MWNIGLSSMGIEWGTYAMVGSIFLLLLTGLPLAFVTGLVALFFTFGWFGPMALPLVTSRVYGFITEYSLVAVPMFVFMASLLDRSGIARDLFNGMRILAGRVPGGVAVQTLVVAFFLAAMSGIIGGEIVLLGILALPQMLRLGYDRNISIGVVCAGGSLGTMMPPSIVLIIYGLIASVSIADLFTAAITPAALLMFSYIGYVLFRTIRNPALGPPLSEEEAHLPFSEKLKAIQAMVLPGMIAFLVLGTIYGGIASVTEAAAMGVLGVFAATIVRRELTLKLVHQAVVQTINTCGMIIWIGIGAAALVGVYNLMGGNAFVSNTILGIDAPPVVIIMVMMLILLVLGLFLDWIGIAMLALPIFVPIAVKLGYDPIWFGILFAVNMQVSFLSPPFGPAAFYLKGVAPASITLKHIYGSVAPFIVLQLIVLALILFYPPVAMWMLD</sequence>
<comment type="function">
    <text evidence="7">Part of the tripartite ATP-independent periplasmic (TRAP) transport system.</text>
</comment>
<keyword evidence="2" id="KW-1003">Cell membrane</keyword>
<feature type="transmembrane region" description="Helical" evidence="7">
    <location>
        <begin position="332"/>
        <end position="361"/>
    </location>
</feature>
<feature type="transmembrane region" description="Helical" evidence="7">
    <location>
        <begin position="20"/>
        <end position="48"/>
    </location>
</feature>
<evidence type="ECO:0000256" key="3">
    <source>
        <dbReference type="ARBA" id="ARBA00022519"/>
    </source>
</evidence>
<keyword evidence="5 7" id="KW-1133">Transmembrane helix</keyword>
<comment type="similarity">
    <text evidence="7">Belongs to the TRAP transporter large permease family.</text>
</comment>
<evidence type="ECO:0000313" key="10">
    <source>
        <dbReference type="Proteomes" id="UP000219621"/>
    </source>
</evidence>
<feature type="transmembrane region" description="Helical" evidence="7">
    <location>
        <begin position="373"/>
        <end position="392"/>
    </location>
</feature>
<dbReference type="NCBIfam" id="TIGR00786">
    <property type="entry name" value="dctM"/>
    <property type="match status" value="1"/>
</dbReference>
<evidence type="ECO:0000256" key="6">
    <source>
        <dbReference type="ARBA" id="ARBA00023136"/>
    </source>
</evidence>
<dbReference type="GO" id="GO:0005886">
    <property type="term" value="C:plasma membrane"/>
    <property type="evidence" value="ECO:0007669"/>
    <property type="project" value="UniProtKB-SubCell"/>
</dbReference>
<feature type="transmembrane region" description="Helical" evidence="7">
    <location>
        <begin position="289"/>
        <end position="312"/>
    </location>
</feature>
<proteinExistence type="inferred from homology"/>
<organism evidence="9 10">
    <name type="scientific">Caenispirillum bisanense</name>
    <dbReference type="NCBI Taxonomy" id="414052"/>
    <lineage>
        <taxon>Bacteria</taxon>
        <taxon>Pseudomonadati</taxon>
        <taxon>Pseudomonadota</taxon>
        <taxon>Alphaproteobacteria</taxon>
        <taxon>Rhodospirillales</taxon>
        <taxon>Novispirillaceae</taxon>
        <taxon>Caenispirillum</taxon>
    </lineage>
</organism>
<feature type="transmembrane region" description="Helical" evidence="7">
    <location>
        <begin position="111"/>
        <end position="136"/>
    </location>
</feature>
<feature type="transmembrane region" description="Helical" evidence="7">
    <location>
        <begin position="181"/>
        <end position="204"/>
    </location>
</feature>
<keyword evidence="10" id="KW-1185">Reference proteome</keyword>
<dbReference type="InterPro" id="IPR010656">
    <property type="entry name" value="DctM"/>
</dbReference>
<dbReference type="RefSeq" id="WP_176525187.1">
    <property type="nucleotide sequence ID" value="NZ_OCNJ01000006.1"/>
</dbReference>
<keyword evidence="6 7" id="KW-0472">Membrane</keyword>
<feature type="transmembrane region" description="Helical" evidence="7">
    <location>
        <begin position="234"/>
        <end position="253"/>
    </location>
</feature>
<comment type="caution">
    <text evidence="7">Lacks conserved residue(s) required for the propagation of feature annotation.</text>
</comment>
<evidence type="ECO:0000256" key="2">
    <source>
        <dbReference type="ARBA" id="ARBA00022475"/>
    </source>
</evidence>
<evidence type="ECO:0000256" key="7">
    <source>
        <dbReference type="RuleBase" id="RU369079"/>
    </source>
</evidence>
<feature type="domain" description="TRAP C4-dicarboxylate transport system permease DctM subunit" evidence="8">
    <location>
        <begin position="19"/>
        <end position="435"/>
    </location>
</feature>
<dbReference type="GO" id="GO:0022857">
    <property type="term" value="F:transmembrane transporter activity"/>
    <property type="evidence" value="ECO:0007669"/>
    <property type="project" value="UniProtKB-UniRule"/>
</dbReference>
<comment type="subcellular location">
    <subcellularLocation>
        <location evidence="1 7">Cell inner membrane</location>
        <topology evidence="1 7">Multi-pass membrane protein</topology>
    </subcellularLocation>
</comment>